<dbReference type="PANTHER" id="PTHR43570:SF11">
    <property type="entry name" value="ALDEHYDE DEHYDROGENASE"/>
    <property type="match status" value="1"/>
</dbReference>
<evidence type="ECO:0000313" key="8">
    <source>
        <dbReference type="EMBL" id="KAK5958148.1"/>
    </source>
</evidence>
<gene>
    <name evidence="8" type="primary">HFD1</name>
    <name evidence="8" type="ORF">OHC33_001338</name>
</gene>
<dbReference type="Proteomes" id="UP001316803">
    <property type="component" value="Unassembled WGS sequence"/>
</dbReference>
<dbReference type="PIRSF" id="PIRSF036492">
    <property type="entry name" value="ALDH"/>
    <property type="match status" value="1"/>
</dbReference>
<dbReference type="InterPro" id="IPR016161">
    <property type="entry name" value="Ald_DH/histidinol_DH"/>
</dbReference>
<comment type="caution">
    <text evidence="8">The sequence shown here is derived from an EMBL/GenBank/DDBJ whole genome shotgun (WGS) entry which is preliminary data.</text>
</comment>
<dbReference type="AlphaFoldDB" id="A0AAN8ESW2"/>
<keyword evidence="4" id="KW-0520">NAD</keyword>
<dbReference type="Gene3D" id="3.40.605.10">
    <property type="entry name" value="Aldehyde Dehydrogenase, Chain A, domain 1"/>
    <property type="match status" value="1"/>
</dbReference>
<keyword evidence="9" id="KW-1185">Reference proteome</keyword>
<evidence type="ECO:0000313" key="9">
    <source>
        <dbReference type="Proteomes" id="UP001316803"/>
    </source>
</evidence>
<proteinExistence type="inferred from homology"/>
<dbReference type="InterPro" id="IPR016162">
    <property type="entry name" value="Ald_DH_N"/>
</dbReference>
<protein>
    <recommendedName>
        <fullName evidence="5">Aldehyde dehydrogenase</fullName>
    </recommendedName>
</protein>
<evidence type="ECO:0000256" key="6">
    <source>
        <dbReference type="PIRSR" id="PIRSR036492-1"/>
    </source>
</evidence>
<feature type="domain" description="Aldehyde dehydrogenase" evidence="7">
    <location>
        <begin position="22"/>
        <end position="442"/>
    </location>
</feature>
<evidence type="ECO:0000259" key="7">
    <source>
        <dbReference type="Pfam" id="PF00171"/>
    </source>
</evidence>
<dbReference type="PANTHER" id="PTHR43570">
    <property type="entry name" value="ALDEHYDE DEHYDROGENASE"/>
    <property type="match status" value="1"/>
</dbReference>
<organism evidence="8 9">
    <name type="scientific">Knufia fluminis</name>
    <dbReference type="NCBI Taxonomy" id="191047"/>
    <lineage>
        <taxon>Eukaryota</taxon>
        <taxon>Fungi</taxon>
        <taxon>Dikarya</taxon>
        <taxon>Ascomycota</taxon>
        <taxon>Pezizomycotina</taxon>
        <taxon>Eurotiomycetes</taxon>
        <taxon>Chaetothyriomycetidae</taxon>
        <taxon>Chaetothyriales</taxon>
        <taxon>Trichomeriaceae</taxon>
        <taxon>Knufia</taxon>
    </lineage>
</organism>
<feature type="active site" evidence="6">
    <location>
        <position position="223"/>
    </location>
</feature>
<dbReference type="FunFam" id="3.40.605.10:FF:000004">
    <property type="entry name" value="Aldehyde dehydrogenase"/>
    <property type="match status" value="1"/>
</dbReference>
<dbReference type="Gene3D" id="3.40.309.10">
    <property type="entry name" value="Aldehyde Dehydrogenase, Chain A, domain 2"/>
    <property type="match status" value="1"/>
</dbReference>
<dbReference type="SUPFAM" id="SSF53720">
    <property type="entry name" value="ALDH-like"/>
    <property type="match status" value="1"/>
</dbReference>
<dbReference type="InterPro" id="IPR016163">
    <property type="entry name" value="Ald_DH_C"/>
</dbReference>
<dbReference type="FunFam" id="3.40.309.10:FF:000025">
    <property type="entry name" value="Aldehyde dehydrogenase"/>
    <property type="match status" value="1"/>
</dbReference>
<dbReference type="Pfam" id="PF00171">
    <property type="entry name" value="Aldedh"/>
    <property type="match status" value="1"/>
</dbReference>
<dbReference type="GO" id="GO:0006081">
    <property type="term" value="P:aldehyde metabolic process"/>
    <property type="evidence" value="ECO:0007669"/>
    <property type="project" value="InterPro"/>
</dbReference>
<sequence>MGVQLPPFESTPIENISSTVDGLRQTFWSSKTRDVQFRIKQLRKLYWAIEDNKDLILEACKKDLGKGFFEAMIAEVAWVQNDIIFMTDNLEKWCKDESAPDIGLANKFMRPKIRKDPLGIVLVVGAFNFPIQLSFGPMIGAISGGNTVVLKPSENSPNSAAVMQKIMKESLDPDCYTCIQGSIPEMKVLLEEKWDKIFFTGSANVGKIITKAAAPNLTPVVLELGGRNPAIVTRKADMRLAARRLLWAKTMNAGQVCISQNYTLVDKEVLDSFVNELKAGLKEFFPNGPKASEDYGRMVNLGAFNRVKKMLDGTTGKIVAGGTMDADDLFIEPTVVVITDPEDSLMRDESFGPLLPVMGVDNLDQAIHIANQTHRTPLGVYAFGSKAETDKILASTTSGGASINDGMFHGTVGTLAFGGVGDSGSGSYRGKASFDCFVHHRSITHTPSWMDSLLAARYPPFAGTNKYEKLSGMLLKKPNFDRAGNTKLGWISWLFTLGTGGLFRGALRASLLVGVAVALRLLMDRRTMNGILPPVE</sequence>
<evidence type="ECO:0000256" key="2">
    <source>
        <dbReference type="ARBA" id="ARBA00022746"/>
    </source>
</evidence>
<evidence type="ECO:0000256" key="3">
    <source>
        <dbReference type="ARBA" id="ARBA00023002"/>
    </source>
</evidence>
<feature type="active site" evidence="6">
    <location>
        <position position="257"/>
    </location>
</feature>
<evidence type="ECO:0000256" key="1">
    <source>
        <dbReference type="ARBA" id="ARBA00009986"/>
    </source>
</evidence>
<reference evidence="8 9" key="1">
    <citation type="submission" date="2022-12" db="EMBL/GenBank/DDBJ databases">
        <title>Genomic features and morphological characterization of a novel Knufia sp. strain isolated from spacecraft assembly facility.</title>
        <authorList>
            <person name="Teixeira M."/>
            <person name="Chander A.M."/>
            <person name="Stajich J.E."/>
            <person name="Venkateswaran K."/>
        </authorList>
    </citation>
    <scope>NUCLEOTIDE SEQUENCE [LARGE SCALE GENOMIC DNA]</scope>
    <source>
        <strain evidence="8 9">FJI-L2-BK-P2</strain>
    </source>
</reference>
<evidence type="ECO:0000256" key="5">
    <source>
        <dbReference type="PIRNR" id="PIRNR036492"/>
    </source>
</evidence>
<dbReference type="InterPro" id="IPR012394">
    <property type="entry name" value="Aldehyde_DH_NAD(P)"/>
</dbReference>
<dbReference type="CDD" id="cd07135">
    <property type="entry name" value="ALDH_F14-YMR110C"/>
    <property type="match status" value="1"/>
</dbReference>
<comment type="similarity">
    <text evidence="1 5">Belongs to the aldehyde dehydrogenase family.</text>
</comment>
<dbReference type="GO" id="GO:0016117">
    <property type="term" value="P:carotenoid biosynthetic process"/>
    <property type="evidence" value="ECO:0007669"/>
    <property type="project" value="UniProtKB-KW"/>
</dbReference>
<dbReference type="GO" id="GO:0004029">
    <property type="term" value="F:aldehyde dehydrogenase (NAD+) activity"/>
    <property type="evidence" value="ECO:0007669"/>
    <property type="project" value="TreeGrafter"/>
</dbReference>
<name>A0AAN8ESW2_9EURO</name>
<accession>A0AAN8ESW2</accession>
<keyword evidence="2" id="KW-0125">Carotenoid biosynthesis</keyword>
<keyword evidence="3 5" id="KW-0560">Oxidoreductase</keyword>
<dbReference type="GO" id="GO:0005737">
    <property type="term" value="C:cytoplasm"/>
    <property type="evidence" value="ECO:0007669"/>
    <property type="project" value="TreeGrafter"/>
</dbReference>
<dbReference type="InterPro" id="IPR015590">
    <property type="entry name" value="Aldehyde_DH_dom"/>
</dbReference>
<dbReference type="EMBL" id="JAKLMC020000002">
    <property type="protein sequence ID" value="KAK5958148.1"/>
    <property type="molecule type" value="Genomic_DNA"/>
</dbReference>
<evidence type="ECO:0000256" key="4">
    <source>
        <dbReference type="ARBA" id="ARBA00023027"/>
    </source>
</evidence>